<organism evidence="2 3">
    <name type="scientific">Friedmanniomyces endolithicus</name>
    <dbReference type="NCBI Taxonomy" id="329885"/>
    <lineage>
        <taxon>Eukaryota</taxon>
        <taxon>Fungi</taxon>
        <taxon>Dikarya</taxon>
        <taxon>Ascomycota</taxon>
        <taxon>Pezizomycotina</taxon>
        <taxon>Dothideomycetes</taxon>
        <taxon>Dothideomycetidae</taxon>
        <taxon>Mycosphaerellales</taxon>
        <taxon>Teratosphaeriaceae</taxon>
        <taxon>Friedmanniomyces</taxon>
    </lineage>
</organism>
<name>A0AAN6K1N1_9PEZI</name>
<reference evidence="2" key="2">
    <citation type="submission" date="2023-06" db="EMBL/GenBank/DDBJ databases">
        <title>Black Yeasts Isolated from many extreme environments.</title>
        <authorList>
            <person name="Coleine C."/>
            <person name="Stajich J.E."/>
            <person name="Selbmann L."/>
        </authorList>
    </citation>
    <scope>NUCLEOTIDE SEQUENCE</scope>
    <source>
        <strain evidence="2">CCFEE 5200</strain>
    </source>
</reference>
<comment type="caution">
    <text evidence="2">The sequence shown here is derived from an EMBL/GenBank/DDBJ whole genome shotgun (WGS) entry which is preliminary data.</text>
</comment>
<dbReference type="InterPro" id="IPR017359">
    <property type="entry name" value="Phi-like"/>
</dbReference>
<gene>
    <name evidence="1" type="ORF">LTR82_017106</name>
    <name evidence="2" type="ORF">LTR91_019886</name>
</gene>
<keyword evidence="3" id="KW-1185">Reference proteome</keyword>
<dbReference type="Proteomes" id="UP001168146">
    <property type="component" value="Unassembled WGS sequence"/>
</dbReference>
<dbReference type="PANTHER" id="PTHR15955">
    <property type="entry name" value="RWD DOMAIN CONTAINING PROTEIN 2"/>
    <property type="match status" value="1"/>
</dbReference>
<evidence type="ECO:0008006" key="4">
    <source>
        <dbReference type="Google" id="ProtNLM"/>
    </source>
</evidence>
<dbReference type="InterPro" id="IPR059181">
    <property type="entry name" value="RWDD2A-B_C"/>
</dbReference>
<proteinExistence type="predicted"/>
<dbReference type="EMBL" id="JASUXU010000125">
    <property type="protein sequence ID" value="KAK0304643.1"/>
    <property type="molecule type" value="Genomic_DNA"/>
</dbReference>
<dbReference type="AlphaFoldDB" id="A0AAN6K1N1"/>
<dbReference type="CDD" id="cd24163">
    <property type="entry name" value="RWDD2_C"/>
    <property type="match status" value="1"/>
</dbReference>
<protein>
    <recommendedName>
        <fullName evidence="4">RWD domain-containing protein</fullName>
    </recommendedName>
</protein>
<evidence type="ECO:0000313" key="3">
    <source>
        <dbReference type="Proteomes" id="UP001175353"/>
    </source>
</evidence>
<dbReference type="PANTHER" id="PTHR15955:SF8">
    <property type="entry name" value="RWD DOMAIN-CONTAINING PROTEIN 2B-RELATED"/>
    <property type="match status" value="1"/>
</dbReference>
<dbReference type="EMBL" id="JAUJLE010000311">
    <property type="protein sequence ID" value="KAK0961450.1"/>
    <property type="molecule type" value="Genomic_DNA"/>
</dbReference>
<accession>A0AAN6K1N1</accession>
<evidence type="ECO:0000313" key="2">
    <source>
        <dbReference type="EMBL" id="KAK0961450.1"/>
    </source>
</evidence>
<sequence length="243" mass="27067">MDDREKRINTELSLLETMYPDQVQYSAKAREVKYKSTTGAFVLRLPDEYLDDSGDVPVVLSASAGNKDLRGSLKLKIDNLPLGEEVLDSIISAFDELAEEAVEQSPVATDNDRQSGQTTDGKATVIIWLHHLLNTNKRKLALSTSSSLGVSGVTKPGYPGVLLYSGEARAVHSLVNELKQQNWQAFQVRLEDDEEWMLSHGIGIIEVETMREVVAEVGEARKDVFLEAMRMKNTSRRHIPPDN</sequence>
<evidence type="ECO:0000313" key="1">
    <source>
        <dbReference type="EMBL" id="KAK0304643.1"/>
    </source>
</evidence>
<dbReference type="Proteomes" id="UP001175353">
    <property type="component" value="Unassembled WGS sequence"/>
</dbReference>
<reference evidence="1" key="1">
    <citation type="submission" date="2021-12" db="EMBL/GenBank/DDBJ databases">
        <title>Black yeast isolated from Biological Soil Crust.</title>
        <authorList>
            <person name="Kurbessoian T."/>
        </authorList>
    </citation>
    <scope>NUCLEOTIDE SEQUENCE</scope>
    <source>
        <strain evidence="1">CCFEE 5208</strain>
    </source>
</reference>